<dbReference type="EMBL" id="JBHPEI010000149">
    <property type="protein sequence ID" value="MFC1800407.1"/>
    <property type="molecule type" value="Genomic_DNA"/>
</dbReference>
<keyword evidence="2" id="KW-1185">Reference proteome</keyword>
<reference evidence="1 2" key="1">
    <citation type="submission" date="2024-09" db="EMBL/GenBank/DDBJ databases">
        <authorList>
            <person name="D'Angelo T."/>
        </authorList>
    </citation>
    <scope>NUCLEOTIDE SEQUENCE [LARGE SCALE GENOMIC DNA]</scope>
    <source>
        <strain evidence="1">SAG AM-311-F02</strain>
    </source>
</reference>
<evidence type="ECO:0000313" key="1">
    <source>
        <dbReference type="EMBL" id="MFC1800407.1"/>
    </source>
</evidence>
<sequence length="56" mass="6509">MEHPASERYEYATLLAGLCYERVNYKSIAREIYEAYLENQGEGKFSAFVRSRLDGL</sequence>
<accession>A0ABV6YR43</accession>
<protein>
    <submittedName>
        <fullName evidence="1">Uncharacterized protein</fullName>
    </submittedName>
</protein>
<organism evidence="1 2">
    <name type="scientific">Eiseniibacteriota bacterium</name>
    <dbReference type="NCBI Taxonomy" id="2212470"/>
    <lineage>
        <taxon>Bacteria</taxon>
        <taxon>Candidatus Eiseniibacteriota</taxon>
    </lineage>
</organism>
<dbReference type="Proteomes" id="UP001594288">
    <property type="component" value="Unassembled WGS sequence"/>
</dbReference>
<comment type="caution">
    <text evidence="1">The sequence shown here is derived from an EMBL/GenBank/DDBJ whole genome shotgun (WGS) entry which is preliminary data.</text>
</comment>
<name>A0ABV6YR43_UNCEI</name>
<gene>
    <name evidence="1" type="ORF">ACFL2Z_05845</name>
</gene>
<evidence type="ECO:0000313" key="2">
    <source>
        <dbReference type="Proteomes" id="UP001594288"/>
    </source>
</evidence>
<proteinExistence type="predicted"/>